<dbReference type="CDD" id="cd01392">
    <property type="entry name" value="HTH_LacI"/>
    <property type="match status" value="1"/>
</dbReference>
<dbReference type="EMBL" id="QAAD01000003">
    <property type="protein sequence ID" value="PTN09870.1"/>
    <property type="molecule type" value="Genomic_DNA"/>
</dbReference>
<protein>
    <submittedName>
        <fullName evidence="5">LacI family transcriptional regulator</fullName>
    </submittedName>
</protein>
<evidence type="ECO:0000313" key="5">
    <source>
        <dbReference type="EMBL" id="PTN09870.1"/>
    </source>
</evidence>
<dbReference type="GO" id="GO:0003700">
    <property type="term" value="F:DNA-binding transcription factor activity"/>
    <property type="evidence" value="ECO:0007669"/>
    <property type="project" value="TreeGrafter"/>
</dbReference>
<accession>A0A2T5C4T6</accession>
<sequence>MPNNPATILDIAKRLNLSKSTVSRALRDHPDISQTTKEAVRRVAEELSYMPNAVAASFRYKRSKVIGLIVPQISYFFFPSVIRGIEEIVYKNGYNLLILQSNESFEREKENLNILVANNVEGILVSVSRKTKDFSHFKHLIDRDYPLVFFDRVVTDLEADCVLVDDVTASFNAVNHLIDRGRKKIGICTGNLNLLISQNRLKGYKMALQHRNYPVTDDYIVSCEWPDEAEKRTMELLNTANPPDAIFAISDLTMSGVMKAIFRKGLKVPEQIAVIGFCEETFRTMYNPPLSVIHPMGFEIGQASAELLFERINNNAREKIPYRTVYLEGTLEIGGST</sequence>
<evidence type="ECO:0000256" key="3">
    <source>
        <dbReference type="ARBA" id="ARBA00023163"/>
    </source>
</evidence>
<feature type="domain" description="HTH lacI-type" evidence="4">
    <location>
        <begin position="6"/>
        <end position="60"/>
    </location>
</feature>
<dbReference type="PROSITE" id="PS50932">
    <property type="entry name" value="HTH_LACI_2"/>
    <property type="match status" value="1"/>
</dbReference>
<dbReference type="Proteomes" id="UP000243525">
    <property type="component" value="Unassembled WGS sequence"/>
</dbReference>
<name>A0A2T5C4T6_9BACT</name>
<dbReference type="InterPro" id="IPR028082">
    <property type="entry name" value="Peripla_BP_I"/>
</dbReference>
<dbReference type="Gene3D" id="3.40.50.2300">
    <property type="match status" value="2"/>
</dbReference>
<dbReference type="SUPFAM" id="SSF53822">
    <property type="entry name" value="Periplasmic binding protein-like I"/>
    <property type="match status" value="1"/>
</dbReference>
<dbReference type="InterPro" id="IPR000843">
    <property type="entry name" value="HTH_LacI"/>
</dbReference>
<dbReference type="PANTHER" id="PTHR30146">
    <property type="entry name" value="LACI-RELATED TRANSCRIPTIONAL REPRESSOR"/>
    <property type="match status" value="1"/>
</dbReference>
<dbReference type="RefSeq" id="WP_170111280.1">
    <property type="nucleotide sequence ID" value="NZ_OY782574.1"/>
</dbReference>
<dbReference type="Pfam" id="PF00356">
    <property type="entry name" value="LacI"/>
    <property type="match status" value="1"/>
</dbReference>
<reference evidence="5 6" key="1">
    <citation type="submission" date="2018-04" db="EMBL/GenBank/DDBJ databases">
        <title>Genomic Encyclopedia of Archaeal and Bacterial Type Strains, Phase II (KMG-II): from individual species to whole genera.</title>
        <authorList>
            <person name="Goeker M."/>
        </authorList>
    </citation>
    <scope>NUCLEOTIDE SEQUENCE [LARGE SCALE GENOMIC DNA]</scope>
    <source>
        <strain evidence="5 6">DSM 28823</strain>
    </source>
</reference>
<dbReference type="SUPFAM" id="SSF47413">
    <property type="entry name" value="lambda repressor-like DNA-binding domains"/>
    <property type="match status" value="1"/>
</dbReference>
<dbReference type="SMART" id="SM00354">
    <property type="entry name" value="HTH_LACI"/>
    <property type="match status" value="1"/>
</dbReference>
<keyword evidence="1" id="KW-0805">Transcription regulation</keyword>
<dbReference type="GO" id="GO:0000976">
    <property type="term" value="F:transcription cis-regulatory region binding"/>
    <property type="evidence" value="ECO:0007669"/>
    <property type="project" value="TreeGrafter"/>
</dbReference>
<keyword evidence="2" id="KW-0238">DNA-binding</keyword>
<dbReference type="Gene3D" id="1.10.260.40">
    <property type="entry name" value="lambda repressor-like DNA-binding domains"/>
    <property type="match status" value="1"/>
</dbReference>
<keyword evidence="6" id="KW-1185">Reference proteome</keyword>
<proteinExistence type="predicted"/>
<organism evidence="5 6">
    <name type="scientific">Mangrovibacterium marinum</name>
    <dbReference type="NCBI Taxonomy" id="1639118"/>
    <lineage>
        <taxon>Bacteria</taxon>
        <taxon>Pseudomonadati</taxon>
        <taxon>Bacteroidota</taxon>
        <taxon>Bacteroidia</taxon>
        <taxon>Marinilabiliales</taxon>
        <taxon>Prolixibacteraceae</taxon>
        <taxon>Mangrovibacterium</taxon>
    </lineage>
</organism>
<dbReference type="InterPro" id="IPR010982">
    <property type="entry name" value="Lambda_DNA-bd_dom_sf"/>
</dbReference>
<dbReference type="Pfam" id="PF00532">
    <property type="entry name" value="Peripla_BP_1"/>
    <property type="match status" value="1"/>
</dbReference>
<dbReference type="CDD" id="cd06267">
    <property type="entry name" value="PBP1_LacI_sugar_binding-like"/>
    <property type="match status" value="1"/>
</dbReference>
<comment type="caution">
    <text evidence="5">The sequence shown here is derived from an EMBL/GenBank/DDBJ whole genome shotgun (WGS) entry which is preliminary data.</text>
</comment>
<gene>
    <name evidence="5" type="ORF">C8N47_103167</name>
</gene>
<dbReference type="InterPro" id="IPR001761">
    <property type="entry name" value="Peripla_BP/Lac1_sug-bd_dom"/>
</dbReference>
<evidence type="ECO:0000259" key="4">
    <source>
        <dbReference type="PROSITE" id="PS50932"/>
    </source>
</evidence>
<evidence type="ECO:0000256" key="2">
    <source>
        <dbReference type="ARBA" id="ARBA00023125"/>
    </source>
</evidence>
<dbReference type="AlphaFoldDB" id="A0A2T5C4T6"/>
<evidence type="ECO:0000313" key="6">
    <source>
        <dbReference type="Proteomes" id="UP000243525"/>
    </source>
</evidence>
<dbReference type="PANTHER" id="PTHR30146:SF109">
    <property type="entry name" value="HTH-TYPE TRANSCRIPTIONAL REGULATOR GALS"/>
    <property type="match status" value="1"/>
</dbReference>
<keyword evidence="3" id="KW-0804">Transcription</keyword>
<evidence type="ECO:0000256" key="1">
    <source>
        <dbReference type="ARBA" id="ARBA00023015"/>
    </source>
</evidence>